<comment type="pathway">
    <text evidence="8">Phospholipid metabolism; phosphatidylcholine biosynthesis; phosphatidylcholine from phosphocholine: step 2/2.</text>
</comment>
<dbReference type="InterPro" id="IPR014472">
    <property type="entry name" value="CHOPT"/>
</dbReference>
<evidence type="ECO:0000256" key="9">
    <source>
        <dbReference type="ARBA" id="ARBA00038987"/>
    </source>
</evidence>
<evidence type="ECO:0000256" key="10">
    <source>
        <dbReference type="ARBA" id="ARBA00051857"/>
    </source>
</evidence>
<evidence type="ECO:0000256" key="2">
    <source>
        <dbReference type="ARBA" id="ARBA00004127"/>
    </source>
</evidence>
<evidence type="ECO:0000256" key="6">
    <source>
        <dbReference type="ARBA" id="ARBA00022989"/>
    </source>
</evidence>
<dbReference type="PIRSF" id="PIRSF015665">
    <property type="entry name" value="CHOPT"/>
    <property type="match status" value="1"/>
</dbReference>
<evidence type="ECO:0000256" key="8">
    <source>
        <dbReference type="ARBA" id="ARBA00037890"/>
    </source>
</evidence>
<feature type="transmembrane region" description="Helical" evidence="12">
    <location>
        <begin position="225"/>
        <end position="250"/>
    </location>
</feature>
<evidence type="ECO:0000313" key="14">
    <source>
        <dbReference type="Proteomes" id="UP001163846"/>
    </source>
</evidence>
<dbReference type="Pfam" id="PF01066">
    <property type="entry name" value="CDP-OH_P_transf"/>
    <property type="match status" value="1"/>
</dbReference>
<reference evidence="13" key="1">
    <citation type="submission" date="2022-08" db="EMBL/GenBank/DDBJ databases">
        <authorList>
            <consortium name="DOE Joint Genome Institute"/>
            <person name="Min B."/>
            <person name="Riley R."/>
            <person name="Sierra-Patev S."/>
            <person name="Naranjo-Ortiz M."/>
            <person name="Looney B."/>
            <person name="Konkel Z."/>
            <person name="Slot J.C."/>
            <person name="Sakamoto Y."/>
            <person name="Steenwyk J.L."/>
            <person name="Rokas A."/>
            <person name="Carro J."/>
            <person name="Camarero S."/>
            <person name="Ferreira P."/>
            <person name="Molpeceres G."/>
            <person name="Ruiz-Duenas F.J."/>
            <person name="Serrano A."/>
            <person name="Henrissat B."/>
            <person name="Drula E."/>
            <person name="Hughes K.W."/>
            <person name="Mata J.L."/>
            <person name="Ishikawa N.K."/>
            <person name="Vargas-Isla R."/>
            <person name="Ushijima S."/>
            <person name="Smith C.A."/>
            <person name="Ahrendt S."/>
            <person name="Andreopoulos W."/>
            <person name="He G."/>
            <person name="Labutti K."/>
            <person name="Lipzen A."/>
            <person name="Ng V."/>
            <person name="Sandor L."/>
            <person name="Barry K."/>
            <person name="Martinez A.T."/>
            <person name="Xiao Y."/>
            <person name="Gibbons J.G."/>
            <person name="Terashima K."/>
            <person name="Hibbett D.S."/>
            <person name="Grigoriev I.V."/>
        </authorList>
    </citation>
    <scope>NUCLEOTIDE SEQUENCE</scope>
    <source>
        <strain evidence="13">TFB9207</strain>
    </source>
</reference>
<dbReference type="FunFam" id="1.20.120.1760:FF:000012">
    <property type="entry name" value="sn-1,2-diacylglycerol cholinephosphotransferase"/>
    <property type="match status" value="1"/>
</dbReference>
<evidence type="ECO:0000256" key="5">
    <source>
        <dbReference type="ARBA" id="ARBA00022692"/>
    </source>
</evidence>
<evidence type="ECO:0000256" key="7">
    <source>
        <dbReference type="ARBA" id="ARBA00023136"/>
    </source>
</evidence>
<feature type="transmembrane region" description="Helical" evidence="12">
    <location>
        <begin position="80"/>
        <end position="99"/>
    </location>
</feature>
<dbReference type="InterPro" id="IPR043130">
    <property type="entry name" value="CDP-OH_PTrfase_TM_dom"/>
</dbReference>
<dbReference type="PROSITE" id="PS00379">
    <property type="entry name" value="CDP_ALCOHOL_P_TRANSF"/>
    <property type="match status" value="1"/>
</dbReference>
<dbReference type="Proteomes" id="UP001163846">
    <property type="component" value="Unassembled WGS sequence"/>
</dbReference>
<dbReference type="InterPro" id="IPR000462">
    <property type="entry name" value="CDP-OH_P_trans"/>
</dbReference>
<sequence>MAYLSEEALQNLKKYTYKAVDKSILSKYVLNYLWNWFVTLWPLSVAPNTITLSGLFIVFLNFLTLLYFDPSYVTEKGGAFVPNWVYFSWGIGLFLYQTFDSVDGKQARRTGMAGPLGQMFDHGCDAINTTLEAIIAAQALNLGRSWWTLSSQLAALANFYLTTWEEYHTGYLYLGVFSGPVEGILMLVVVYLITAVYGPSFWDTPVLDFLHLSSVPLISNTIPNVGLNVCFMIFGAFGLAFNIIGSYSNVRTAMREKREREEKSSSSSSTTTEKPLIRLLPFLISAAIQVAWVAHPPLSGSGIGEGGFTILDSELFIPFLCAWGLQSAHRVGRIILAHLTRGPFPFWDPLWVLGLVGAVDANLPRLVGRPPIIQTTPARTTLLIYTTLLLSFVAYARFCAGVINEITEFLGIACFTVRKKDGEGRWRSVMAAEGEEGKKEK</sequence>
<dbReference type="InterPro" id="IPR048254">
    <property type="entry name" value="CDP_ALCOHOL_P_TRANSF_CS"/>
</dbReference>
<comment type="similarity">
    <text evidence="3 11">Belongs to the CDP-alcohol phosphatidyltransferase class-I family.</text>
</comment>
<name>A0AA38PAF2_9AGAR</name>
<comment type="caution">
    <text evidence="13">The sequence shown here is derived from an EMBL/GenBank/DDBJ whole genome shotgun (WGS) entry which is preliminary data.</text>
</comment>
<feature type="transmembrane region" description="Helical" evidence="12">
    <location>
        <begin position="171"/>
        <end position="197"/>
    </location>
</feature>
<accession>A0AA38PAF2</accession>
<comment type="subcellular location">
    <subcellularLocation>
        <location evidence="2">Endomembrane system</location>
        <topology evidence="2">Multi-pass membrane protein</topology>
    </subcellularLocation>
</comment>
<keyword evidence="5 12" id="KW-0812">Transmembrane</keyword>
<dbReference type="EMBL" id="MU806152">
    <property type="protein sequence ID" value="KAJ3839001.1"/>
    <property type="molecule type" value="Genomic_DNA"/>
</dbReference>
<comment type="cofactor">
    <cofactor evidence="1">
        <name>Mg(2+)</name>
        <dbReference type="ChEBI" id="CHEBI:18420"/>
    </cofactor>
</comment>
<keyword evidence="6 12" id="KW-1133">Transmembrane helix</keyword>
<keyword evidence="7 12" id="KW-0472">Membrane</keyword>
<feature type="transmembrane region" description="Helical" evidence="12">
    <location>
        <begin position="50"/>
        <end position="68"/>
    </location>
</feature>
<dbReference type="Gene3D" id="1.20.120.1760">
    <property type="match status" value="1"/>
</dbReference>
<evidence type="ECO:0000256" key="1">
    <source>
        <dbReference type="ARBA" id="ARBA00001946"/>
    </source>
</evidence>
<evidence type="ECO:0000313" key="13">
    <source>
        <dbReference type="EMBL" id="KAJ3839001.1"/>
    </source>
</evidence>
<evidence type="ECO:0000256" key="3">
    <source>
        <dbReference type="ARBA" id="ARBA00010441"/>
    </source>
</evidence>
<dbReference type="GO" id="GO:0012505">
    <property type="term" value="C:endomembrane system"/>
    <property type="evidence" value="ECO:0007669"/>
    <property type="project" value="UniProtKB-SubCell"/>
</dbReference>
<feature type="transmembrane region" description="Helical" evidence="12">
    <location>
        <begin position="383"/>
        <end position="403"/>
    </location>
</feature>
<keyword evidence="14" id="KW-1185">Reference proteome</keyword>
<proteinExistence type="inferred from homology"/>
<dbReference type="AlphaFoldDB" id="A0AA38PAF2"/>
<keyword evidence="4 11" id="KW-0808">Transferase</keyword>
<protein>
    <recommendedName>
        <fullName evidence="9">diacylglycerol cholinephosphotransferase</fullName>
        <ecNumber evidence="9">2.7.8.2</ecNumber>
    </recommendedName>
</protein>
<dbReference type="GO" id="GO:0004142">
    <property type="term" value="F:diacylglycerol cholinephosphotransferase activity"/>
    <property type="evidence" value="ECO:0007669"/>
    <property type="project" value="UniProtKB-EC"/>
</dbReference>
<dbReference type="GO" id="GO:0016020">
    <property type="term" value="C:membrane"/>
    <property type="evidence" value="ECO:0007669"/>
    <property type="project" value="InterPro"/>
</dbReference>
<evidence type="ECO:0000256" key="4">
    <source>
        <dbReference type="ARBA" id="ARBA00022679"/>
    </source>
</evidence>
<dbReference type="EC" id="2.7.8.2" evidence="9"/>
<evidence type="ECO:0000256" key="11">
    <source>
        <dbReference type="RuleBase" id="RU003750"/>
    </source>
</evidence>
<comment type="catalytic activity">
    <reaction evidence="10">
        <text>CDP-N,N-dimethylethanolamine + a 1,2-diacyl-sn-glycerol = a 1,2-diacyl-sn-glycero-3-phospho-N,N-dimethylethanolamine + CMP + H(+)</text>
        <dbReference type="Rhea" id="RHEA:33775"/>
        <dbReference type="ChEBI" id="CHEBI:15378"/>
        <dbReference type="ChEBI" id="CHEBI:17815"/>
        <dbReference type="ChEBI" id="CHEBI:60377"/>
        <dbReference type="ChEBI" id="CHEBI:64572"/>
        <dbReference type="ChEBI" id="CHEBI:65117"/>
    </reaction>
    <physiologicalReaction direction="left-to-right" evidence="10">
        <dbReference type="Rhea" id="RHEA:33776"/>
    </physiologicalReaction>
</comment>
<dbReference type="PANTHER" id="PTHR10414">
    <property type="entry name" value="ETHANOLAMINEPHOSPHOTRANSFERASE"/>
    <property type="match status" value="1"/>
</dbReference>
<organism evidence="13 14">
    <name type="scientific">Lentinula raphanica</name>
    <dbReference type="NCBI Taxonomy" id="153919"/>
    <lineage>
        <taxon>Eukaryota</taxon>
        <taxon>Fungi</taxon>
        <taxon>Dikarya</taxon>
        <taxon>Basidiomycota</taxon>
        <taxon>Agaricomycotina</taxon>
        <taxon>Agaricomycetes</taxon>
        <taxon>Agaricomycetidae</taxon>
        <taxon>Agaricales</taxon>
        <taxon>Marasmiineae</taxon>
        <taxon>Omphalotaceae</taxon>
        <taxon>Lentinula</taxon>
    </lineage>
</organism>
<dbReference type="PANTHER" id="PTHR10414:SF37">
    <property type="entry name" value="BB IN A BOXCAR, ISOFORM C"/>
    <property type="match status" value="1"/>
</dbReference>
<gene>
    <name evidence="13" type="ORF">F5878DRAFT_143768</name>
</gene>
<evidence type="ECO:0000256" key="12">
    <source>
        <dbReference type="SAM" id="Phobius"/>
    </source>
</evidence>